<keyword evidence="1" id="KW-1133">Transmembrane helix</keyword>
<dbReference type="RefSeq" id="WP_270453744.1">
    <property type="nucleotide sequence ID" value="NZ_JADPIE010000003.1"/>
</dbReference>
<name>A0A931FAC7_9FIRM</name>
<accession>A0A931FAC7</accession>
<protein>
    <submittedName>
        <fullName evidence="2">DUF192 domain-containing protein</fullName>
    </submittedName>
</protein>
<comment type="caution">
    <text evidence="2">The sequence shown here is derived from an EMBL/GenBank/DDBJ whole genome shotgun (WGS) entry which is preliminary data.</text>
</comment>
<evidence type="ECO:0000313" key="3">
    <source>
        <dbReference type="Proteomes" id="UP000621436"/>
    </source>
</evidence>
<dbReference type="InterPro" id="IPR003795">
    <property type="entry name" value="DUF192"/>
</dbReference>
<keyword evidence="1" id="KW-0812">Transmembrane</keyword>
<dbReference type="AlphaFoldDB" id="A0A931FAC7"/>
<evidence type="ECO:0000256" key="1">
    <source>
        <dbReference type="SAM" id="Phobius"/>
    </source>
</evidence>
<feature type="transmembrane region" description="Helical" evidence="1">
    <location>
        <begin position="16"/>
        <end position="33"/>
    </location>
</feature>
<proteinExistence type="predicted"/>
<dbReference type="EMBL" id="JADPIE010000003">
    <property type="protein sequence ID" value="MBF8436827.1"/>
    <property type="molecule type" value="Genomic_DNA"/>
</dbReference>
<dbReference type="Proteomes" id="UP000621436">
    <property type="component" value="Unassembled WGS sequence"/>
</dbReference>
<keyword evidence="1" id="KW-0472">Membrane</keyword>
<dbReference type="Gene3D" id="2.60.120.1140">
    <property type="entry name" value="Protein of unknown function DUF192"/>
    <property type="match status" value="1"/>
</dbReference>
<dbReference type="InterPro" id="IPR038695">
    <property type="entry name" value="Saro_0823-like_sf"/>
</dbReference>
<reference evidence="2" key="1">
    <citation type="submission" date="2020-11" db="EMBL/GenBank/DDBJ databases">
        <title>Halonatronomonas betainensis gen. nov., sp. nov. a novel haloalkaliphilic representative of the family Halanaerobiacae capable of betaine degradation.</title>
        <authorList>
            <person name="Boltyanskaya Y."/>
            <person name="Kevbrin V."/>
            <person name="Detkova E."/>
            <person name="Grouzdev D.S."/>
            <person name="Koziaeva V."/>
            <person name="Zhilina T."/>
        </authorList>
    </citation>
    <scope>NUCLEOTIDE SEQUENCE</scope>
    <source>
        <strain evidence="2">Z-7014</strain>
    </source>
</reference>
<dbReference type="Pfam" id="PF02643">
    <property type="entry name" value="DUF192"/>
    <property type="match status" value="1"/>
</dbReference>
<organism evidence="2 3">
    <name type="scientific">Halonatronomonas betaini</name>
    <dbReference type="NCBI Taxonomy" id="2778430"/>
    <lineage>
        <taxon>Bacteria</taxon>
        <taxon>Bacillati</taxon>
        <taxon>Bacillota</taxon>
        <taxon>Clostridia</taxon>
        <taxon>Halanaerobiales</taxon>
        <taxon>Halarsenatibacteraceae</taxon>
        <taxon>Halonatronomonas</taxon>
    </lineage>
</organism>
<keyword evidence="3" id="KW-1185">Reference proteome</keyword>
<evidence type="ECO:0000313" key="2">
    <source>
        <dbReference type="EMBL" id="MBF8436827.1"/>
    </source>
</evidence>
<sequence>MNLKAINEKLSMKSKVIVALAIIAVVVGGYYAVTVRSDSRITRALSDMPVGQIQMINDAGETITLDVRIAETTDARNAGFRGVGADVVNNTAILYRYTRDTVATHLLDKVRVPLDLGFFNADGELITIAQTEQGASTRYSAGSRVQYRYILMSGQGYFERHGVTADGGASLVIDSLSR</sequence>
<gene>
    <name evidence="2" type="ORF">I0Q91_07050</name>
</gene>